<dbReference type="EMBL" id="GGFJ01014967">
    <property type="protein sequence ID" value="MBW64108.1"/>
    <property type="molecule type" value="Transcribed_RNA"/>
</dbReference>
<dbReference type="AlphaFoldDB" id="A0A2M4CGR8"/>
<keyword evidence="2" id="KW-0732">Signal</keyword>
<evidence type="ECO:0000256" key="1">
    <source>
        <dbReference type="SAM" id="MobiDB-lite"/>
    </source>
</evidence>
<sequence>MNHLLLLLVHKIFPPNLTLSFLLSTVHAHSKTRTGHSRESSPALVGGDPVTRGERRIQNADQPYRG</sequence>
<feature type="chain" id="PRO_5014630317" evidence="2">
    <location>
        <begin position="29"/>
        <end position="66"/>
    </location>
</feature>
<feature type="signal peptide" evidence="2">
    <location>
        <begin position="1"/>
        <end position="28"/>
    </location>
</feature>
<feature type="region of interest" description="Disordered" evidence="1">
    <location>
        <begin position="28"/>
        <end position="66"/>
    </location>
</feature>
<evidence type="ECO:0000313" key="3">
    <source>
        <dbReference type="EMBL" id="MBW64108.1"/>
    </source>
</evidence>
<name>A0A2M4CGR8_9DIPT</name>
<protein>
    <submittedName>
        <fullName evidence="3">Putative secreted protein</fullName>
    </submittedName>
</protein>
<accession>A0A2M4CGR8</accession>
<proteinExistence type="predicted"/>
<evidence type="ECO:0000256" key="2">
    <source>
        <dbReference type="SAM" id="SignalP"/>
    </source>
</evidence>
<reference evidence="3" key="1">
    <citation type="submission" date="2018-01" db="EMBL/GenBank/DDBJ databases">
        <title>An insight into the sialome of Amazonian anophelines.</title>
        <authorList>
            <person name="Ribeiro J.M."/>
            <person name="Scarpassa V."/>
            <person name="Calvo E."/>
        </authorList>
    </citation>
    <scope>NUCLEOTIDE SEQUENCE</scope>
    <source>
        <tissue evidence="3">Salivary glands</tissue>
    </source>
</reference>
<organism evidence="3">
    <name type="scientific">Anopheles marajoara</name>
    <dbReference type="NCBI Taxonomy" id="58244"/>
    <lineage>
        <taxon>Eukaryota</taxon>
        <taxon>Metazoa</taxon>
        <taxon>Ecdysozoa</taxon>
        <taxon>Arthropoda</taxon>
        <taxon>Hexapoda</taxon>
        <taxon>Insecta</taxon>
        <taxon>Pterygota</taxon>
        <taxon>Neoptera</taxon>
        <taxon>Endopterygota</taxon>
        <taxon>Diptera</taxon>
        <taxon>Nematocera</taxon>
        <taxon>Culicoidea</taxon>
        <taxon>Culicidae</taxon>
        <taxon>Anophelinae</taxon>
        <taxon>Anopheles</taxon>
    </lineage>
</organism>